<gene>
    <name evidence="1" type="ORF">K432DRAFT_173277</name>
</gene>
<evidence type="ECO:0000313" key="1">
    <source>
        <dbReference type="EMBL" id="OCK75399.1"/>
    </source>
</evidence>
<accession>A0A8E2E152</accession>
<name>A0A8E2E152_9PEZI</name>
<reference evidence="1 2" key="1">
    <citation type="journal article" date="2016" name="Nat. Commun.">
        <title>Ectomycorrhizal ecology is imprinted in the genome of the dominant symbiotic fungus Cenococcum geophilum.</title>
        <authorList>
            <consortium name="DOE Joint Genome Institute"/>
            <person name="Peter M."/>
            <person name="Kohler A."/>
            <person name="Ohm R.A."/>
            <person name="Kuo A."/>
            <person name="Krutzmann J."/>
            <person name="Morin E."/>
            <person name="Arend M."/>
            <person name="Barry K.W."/>
            <person name="Binder M."/>
            <person name="Choi C."/>
            <person name="Clum A."/>
            <person name="Copeland A."/>
            <person name="Grisel N."/>
            <person name="Haridas S."/>
            <person name="Kipfer T."/>
            <person name="LaButti K."/>
            <person name="Lindquist E."/>
            <person name="Lipzen A."/>
            <person name="Maire R."/>
            <person name="Meier B."/>
            <person name="Mihaltcheva S."/>
            <person name="Molinier V."/>
            <person name="Murat C."/>
            <person name="Poggeler S."/>
            <person name="Quandt C.A."/>
            <person name="Sperisen C."/>
            <person name="Tritt A."/>
            <person name="Tisserant E."/>
            <person name="Crous P.W."/>
            <person name="Henrissat B."/>
            <person name="Nehls U."/>
            <person name="Egli S."/>
            <person name="Spatafora J.W."/>
            <person name="Grigoriev I.V."/>
            <person name="Martin F.M."/>
        </authorList>
    </citation>
    <scope>NUCLEOTIDE SEQUENCE [LARGE SCALE GENOMIC DNA]</scope>
    <source>
        <strain evidence="1 2">CBS 459.81</strain>
    </source>
</reference>
<protein>
    <submittedName>
        <fullName evidence="1">Uncharacterized protein</fullName>
    </submittedName>
</protein>
<sequence length="120" mass="13077">MLETEWQVILYKQTFPLTLYEIEIYLRLMEDWSSLTTASCPFLAAHESGVRPPLSFESTSTCPVSSSSLTTASCPFLAARKSGVRPQLSFESMSTWPVSSSSLTTASCPFTAAHESGVSP</sequence>
<keyword evidence="2" id="KW-1185">Reference proteome</keyword>
<evidence type="ECO:0000313" key="2">
    <source>
        <dbReference type="Proteomes" id="UP000250266"/>
    </source>
</evidence>
<dbReference type="Proteomes" id="UP000250266">
    <property type="component" value="Unassembled WGS sequence"/>
</dbReference>
<proteinExistence type="predicted"/>
<dbReference type="EMBL" id="KV745322">
    <property type="protein sequence ID" value="OCK75399.1"/>
    <property type="molecule type" value="Genomic_DNA"/>
</dbReference>
<dbReference type="AlphaFoldDB" id="A0A8E2E152"/>
<organism evidence="1 2">
    <name type="scientific">Lepidopterella palustris CBS 459.81</name>
    <dbReference type="NCBI Taxonomy" id="1314670"/>
    <lineage>
        <taxon>Eukaryota</taxon>
        <taxon>Fungi</taxon>
        <taxon>Dikarya</taxon>
        <taxon>Ascomycota</taxon>
        <taxon>Pezizomycotina</taxon>
        <taxon>Dothideomycetes</taxon>
        <taxon>Pleosporomycetidae</taxon>
        <taxon>Mytilinidiales</taxon>
        <taxon>Argynnaceae</taxon>
        <taxon>Lepidopterella</taxon>
    </lineage>
</organism>
<dbReference type="OrthoDB" id="3791855at2759"/>